<evidence type="ECO:0000256" key="1">
    <source>
        <dbReference type="ARBA" id="ARBA00022500"/>
    </source>
</evidence>
<evidence type="ECO:0000256" key="3">
    <source>
        <dbReference type="PROSITE-ProRule" id="PRU00284"/>
    </source>
</evidence>
<dbReference type="InterPro" id="IPR004089">
    <property type="entry name" value="MCPsignal_dom"/>
</dbReference>
<comment type="similarity">
    <text evidence="2">Belongs to the methyl-accepting chemotaxis (MCP) protein family.</text>
</comment>
<proteinExistence type="inferred from homology"/>
<feature type="non-terminal residue" evidence="5">
    <location>
        <position position="1"/>
    </location>
</feature>
<keyword evidence="1" id="KW-0145">Chemotaxis</keyword>
<evidence type="ECO:0000259" key="4">
    <source>
        <dbReference type="PROSITE" id="PS50111"/>
    </source>
</evidence>
<organism evidence="5 6">
    <name type="scientific">Sphingomonas bacterium</name>
    <dbReference type="NCBI Taxonomy" id="1895847"/>
    <lineage>
        <taxon>Bacteria</taxon>
        <taxon>Pseudomonadati</taxon>
        <taxon>Pseudomonadota</taxon>
        <taxon>Alphaproteobacteria</taxon>
        <taxon>Sphingomonadales</taxon>
        <taxon>Sphingomonadaceae</taxon>
        <taxon>Sphingomonas</taxon>
    </lineage>
</organism>
<dbReference type="PROSITE" id="PS50111">
    <property type="entry name" value="CHEMOTAXIS_TRANSDUC_2"/>
    <property type="match status" value="1"/>
</dbReference>
<dbReference type="AlphaFoldDB" id="A0A3D0W903"/>
<sequence length="193" mass="20176">IINVIDGIAFQTNLLALNAGVEAARAGDAGKGFAVVANEVRALAQRSAEAAKEISGLITASTTGVANGAALVGETGRMLDRISARVSEINERIGEISISAKAQAEQLVQVNTSVGEMDKMTQQNAAMVEESTAAARSLAEEANALSALVQRFQTGTPPIVIEQRTRAPRPARTMAPTQGNAALKMLEDEWSAF</sequence>
<dbReference type="SUPFAM" id="SSF58104">
    <property type="entry name" value="Methyl-accepting chemotaxis protein (MCP) signaling domain"/>
    <property type="match status" value="1"/>
</dbReference>
<dbReference type="InterPro" id="IPR004090">
    <property type="entry name" value="Chemotax_Me-accpt_rcpt"/>
</dbReference>
<reference evidence="5 6" key="1">
    <citation type="journal article" date="2018" name="Nat. Biotechnol.">
        <title>A standardized bacterial taxonomy based on genome phylogeny substantially revises the tree of life.</title>
        <authorList>
            <person name="Parks D.H."/>
            <person name="Chuvochina M."/>
            <person name="Waite D.W."/>
            <person name="Rinke C."/>
            <person name="Skarshewski A."/>
            <person name="Chaumeil P.A."/>
            <person name="Hugenholtz P."/>
        </authorList>
    </citation>
    <scope>NUCLEOTIDE SEQUENCE [LARGE SCALE GENOMIC DNA]</scope>
    <source>
        <strain evidence="5">UBA9015</strain>
    </source>
</reference>
<dbReference type="InterPro" id="IPR051310">
    <property type="entry name" value="MCP_chemotaxis"/>
</dbReference>
<dbReference type="GO" id="GO:0006935">
    <property type="term" value="P:chemotaxis"/>
    <property type="evidence" value="ECO:0007669"/>
    <property type="project" value="UniProtKB-KW"/>
</dbReference>
<dbReference type="EMBL" id="DOYJ01000102">
    <property type="protein sequence ID" value="HCB75211.1"/>
    <property type="molecule type" value="Genomic_DNA"/>
</dbReference>
<dbReference type="Proteomes" id="UP000262699">
    <property type="component" value="Unassembled WGS sequence"/>
</dbReference>
<dbReference type="PRINTS" id="PR00260">
    <property type="entry name" value="CHEMTRNSDUCR"/>
</dbReference>
<comment type="caution">
    <text evidence="5">The sequence shown here is derived from an EMBL/GenBank/DDBJ whole genome shotgun (WGS) entry which is preliminary data.</text>
</comment>
<dbReference type="GO" id="GO:0004888">
    <property type="term" value="F:transmembrane signaling receptor activity"/>
    <property type="evidence" value="ECO:0007669"/>
    <property type="project" value="InterPro"/>
</dbReference>
<evidence type="ECO:0000256" key="2">
    <source>
        <dbReference type="ARBA" id="ARBA00029447"/>
    </source>
</evidence>
<dbReference type="PANTHER" id="PTHR43531:SF11">
    <property type="entry name" value="METHYL-ACCEPTING CHEMOTAXIS PROTEIN 3"/>
    <property type="match status" value="1"/>
</dbReference>
<dbReference type="Pfam" id="PF00015">
    <property type="entry name" value="MCPsignal"/>
    <property type="match status" value="1"/>
</dbReference>
<feature type="domain" description="Methyl-accepting transducer" evidence="4">
    <location>
        <begin position="1"/>
        <end position="139"/>
    </location>
</feature>
<dbReference type="PANTHER" id="PTHR43531">
    <property type="entry name" value="PROTEIN ICFG"/>
    <property type="match status" value="1"/>
</dbReference>
<dbReference type="Gene3D" id="1.10.287.950">
    <property type="entry name" value="Methyl-accepting chemotaxis protein"/>
    <property type="match status" value="1"/>
</dbReference>
<evidence type="ECO:0000313" key="6">
    <source>
        <dbReference type="Proteomes" id="UP000262699"/>
    </source>
</evidence>
<protein>
    <submittedName>
        <fullName evidence="5">Methyl-accepting chemotaxis protein</fullName>
    </submittedName>
</protein>
<accession>A0A3D0W903</accession>
<dbReference type="SMART" id="SM00283">
    <property type="entry name" value="MA"/>
    <property type="match status" value="1"/>
</dbReference>
<dbReference type="GO" id="GO:0016020">
    <property type="term" value="C:membrane"/>
    <property type="evidence" value="ECO:0007669"/>
    <property type="project" value="InterPro"/>
</dbReference>
<keyword evidence="3" id="KW-0807">Transducer</keyword>
<dbReference type="GO" id="GO:0007165">
    <property type="term" value="P:signal transduction"/>
    <property type="evidence" value="ECO:0007669"/>
    <property type="project" value="UniProtKB-KW"/>
</dbReference>
<name>A0A3D0W903_9SPHN</name>
<gene>
    <name evidence="5" type="ORF">DEP91_03425</name>
</gene>
<evidence type="ECO:0000313" key="5">
    <source>
        <dbReference type="EMBL" id="HCB75211.1"/>
    </source>
</evidence>